<dbReference type="PROSITE" id="PS50088">
    <property type="entry name" value="ANK_REPEAT"/>
    <property type="match status" value="10"/>
</dbReference>
<evidence type="ECO:0000256" key="3">
    <source>
        <dbReference type="PROSITE-ProRule" id="PRU00023"/>
    </source>
</evidence>
<dbReference type="InterPro" id="IPR035994">
    <property type="entry name" value="Nucleoside_phosphorylase_sf"/>
</dbReference>
<dbReference type="InterPro" id="IPR054471">
    <property type="entry name" value="GPIID_WHD"/>
</dbReference>
<dbReference type="InterPro" id="IPR036770">
    <property type="entry name" value="Ankyrin_rpt-contain_sf"/>
</dbReference>
<evidence type="ECO:0000256" key="2">
    <source>
        <dbReference type="ARBA" id="ARBA00023043"/>
    </source>
</evidence>
<dbReference type="Pfam" id="PF24883">
    <property type="entry name" value="NPHP3_N"/>
    <property type="match status" value="1"/>
</dbReference>
<sequence>MATLARSPFTNEEYTVGWICALAVELAAAKGMMDEVHGEPQTPPAEADNNSYILGSMGRFKVVAARLPIHQLGSSSATAVAKEMLFTFPRIRVGLLVGIGAGIPDYDNDVDIRLGDVVISSSPQTGGVVVYDFGKALADGSFESLSVLNSPPRSLGSALGKLQTEHLMQENKIAYYIEQKLERFPLMRSKGYSHPGHSADRLFQPSYLHAAGKSCAKCEPSAEISREPRLDDSPVIHYGTIASGNMVIKDAIKRDLIRDRHGAICLEMEAAGLMNNFPCVVIRGISDYADSHKNDRWPPFAAATAAACAKEFLEHVQPKAIEAEPAVKDILYQVHDDVAEIKKFVMTEHSQRILDWITELDFDRQHNDNLKSMLEGTGLWLLESEEFDQWISQPQQTLFCPGIPGAGKTIMSSIVVEHLRTKFLGDPEVQVACMFCSYQSSFRQTTLDFLRSLLRQLATKGSTILPNIEQIYKSHSGNKTRPSAKEFQSELSRTAQSFRSIFVVIDALDEYCSSNPEELQDLLSALFTFQKEGPVNILATSRPNSEIMSQFEGCIQREIRAQDDDILRYVNTTLPTLLRSKISLYPNVQDDVRREVVKSADGMFLLATLHMDHLKGYLTVGDLEEALNHLPRGRTGLGKAYDHAIDRIKSQSEPCCQMAMRVLSWLTYCKRALFAEELQHALGTRSGQTTLNRKFLPDIDIIDSVCSGLVVFDRNTGLIRLVHYTTKEYLLGHPSFRNSEAEIAQTSITYLSFVAFSSGRCTSRIAYDHRQELYPLHHYCAKYWAAHASAALDTSKELMTPILAFLEKESNVHAACQAMMTHSLLGDRPGWADWVEFFPHRLTEYRLTKVHLAAHGGLRSIIAEYIRQNQDVDIRDSKGRTPLAYATKAGHLDTTRVLLESKSVNPNSEDVDGRTPLLHAASGGCKDVVQLLIQYGAWRNPTDKFGYNPLCAAAWSVDIETMRLLLDHGAQINQQCPSDCEDDGTPLMNARCSGNKEAVLFLLERGADPDFPNKGGETILSAAARNNDEKLVKLLLERGVHVDPKGKLGATPLAYAVERGFLGITKQLIKAGADVNMRNYHGQSVLMRVCQSGHSDKGHEVIGYEFLHGANPNIQDIWIIAQLLLQHGADPNTTESDQTPLFFAVVGGHDSIVKLLLDYGARPDHQDELGQRPILWAARQRFEAIVKMLIDQGANVNCSDDSNQSPLLWALGQGTMEVKEKIGRGRRRRVRRAGPVGDIEAVVRLLLHNGADPNTTDNKGRGPIALSAECHYVSKSLVKLLLKAGSDPNKKDMYGRTPLMAATVRGEGNIVAALLEAPDIDRDATDVFGRTALMEATARNQRRITKLLSQDHGDDLAWDSFNASDKFGLRGDVNCDICGASTFRESAYMISDGEDSDICFDICEQCRRFGATCLDDTRRLAKRQKR</sequence>
<organism evidence="6 7">
    <name type="scientific">Aspergillus viridinutans</name>
    <dbReference type="NCBI Taxonomy" id="75553"/>
    <lineage>
        <taxon>Eukaryota</taxon>
        <taxon>Fungi</taxon>
        <taxon>Dikarya</taxon>
        <taxon>Ascomycota</taxon>
        <taxon>Pezizomycotina</taxon>
        <taxon>Eurotiomycetes</taxon>
        <taxon>Eurotiomycetidae</taxon>
        <taxon>Eurotiales</taxon>
        <taxon>Aspergillaceae</taxon>
        <taxon>Aspergillus</taxon>
        <taxon>Aspergillus subgen. Fumigati</taxon>
    </lineage>
</organism>
<dbReference type="Proteomes" id="UP000710440">
    <property type="component" value="Unassembled WGS sequence"/>
</dbReference>
<dbReference type="SUPFAM" id="SSF53167">
    <property type="entry name" value="Purine and uridine phosphorylases"/>
    <property type="match status" value="1"/>
</dbReference>
<dbReference type="PROSITE" id="PS50297">
    <property type="entry name" value="ANK_REP_REGION"/>
    <property type="match status" value="8"/>
</dbReference>
<evidence type="ECO:0000256" key="1">
    <source>
        <dbReference type="ARBA" id="ARBA00022737"/>
    </source>
</evidence>
<keyword evidence="1" id="KW-0677">Repeat</keyword>
<dbReference type="OrthoDB" id="1577640at2759"/>
<dbReference type="Gene3D" id="1.25.40.20">
    <property type="entry name" value="Ankyrin repeat-containing domain"/>
    <property type="match status" value="3"/>
</dbReference>
<dbReference type="GO" id="GO:0003824">
    <property type="term" value="F:catalytic activity"/>
    <property type="evidence" value="ECO:0007669"/>
    <property type="project" value="InterPro"/>
</dbReference>
<dbReference type="RefSeq" id="XP_043128643.1">
    <property type="nucleotide sequence ID" value="XM_043272708.1"/>
</dbReference>
<feature type="repeat" description="ANK" evidence="3">
    <location>
        <begin position="982"/>
        <end position="1014"/>
    </location>
</feature>
<dbReference type="SUPFAM" id="SSF48403">
    <property type="entry name" value="Ankyrin repeat"/>
    <property type="match status" value="2"/>
</dbReference>
<feature type="repeat" description="ANK" evidence="3">
    <location>
        <begin position="1048"/>
        <end position="1080"/>
    </location>
</feature>
<keyword evidence="7" id="KW-1185">Reference proteome</keyword>
<keyword evidence="2 3" id="KW-0040">ANK repeat</keyword>
<evidence type="ECO:0008006" key="8">
    <source>
        <dbReference type="Google" id="ProtNLM"/>
    </source>
</evidence>
<dbReference type="PRINTS" id="PR01415">
    <property type="entry name" value="ANKYRIN"/>
</dbReference>
<feature type="repeat" description="ANK" evidence="3">
    <location>
        <begin position="1237"/>
        <end position="1258"/>
    </location>
</feature>
<feature type="repeat" description="ANK" evidence="3">
    <location>
        <begin position="1015"/>
        <end position="1047"/>
    </location>
</feature>
<dbReference type="GO" id="GO:0009116">
    <property type="term" value="P:nucleoside metabolic process"/>
    <property type="evidence" value="ECO:0007669"/>
    <property type="project" value="InterPro"/>
</dbReference>
<proteinExistence type="predicted"/>
<dbReference type="Pfam" id="PF13637">
    <property type="entry name" value="Ank_4"/>
    <property type="match status" value="1"/>
</dbReference>
<comment type="caution">
    <text evidence="6">The sequence shown here is derived from an EMBL/GenBank/DDBJ whole genome shotgun (WGS) entry which is preliminary data.</text>
</comment>
<feature type="domain" description="Nephrocystin 3-like N-terminal" evidence="5">
    <location>
        <begin position="376"/>
        <end position="542"/>
    </location>
</feature>
<dbReference type="InterPro" id="IPR027417">
    <property type="entry name" value="P-loop_NTPase"/>
</dbReference>
<dbReference type="SMART" id="SM00248">
    <property type="entry name" value="ANK"/>
    <property type="match status" value="12"/>
</dbReference>
<dbReference type="EMBL" id="BOPL01000008">
    <property type="protein sequence ID" value="GIK05457.1"/>
    <property type="molecule type" value="Genomic_DNA"/>
</dbReference>
<dbReference type="Gene3D" id="3.40.50.1580">
    <property type="entry name" value="Nucleoside phosphorylase domain"/>
    <property type="match status" value="1"/>
</dbReference>
<feature type="repeat" description="ANK" evidence="3">
    <location>
        <begin position="1169"/>
        <end position="1201"/>
    </location>
</feature>
<protein>
    <recommendedName>
        <fullName evidence="8">Nucleoside phosphorylase domain-containing protein</fullName>
    </recommendedName>
</protein>
<dbReference type="PANTHER" id="PTHR24198:SF165">
    <property type="entry name" value="ANKYRIN REPEAT-CONTAINING PROTEIN-RELATED"/>
    <property type="match status" value="1"/>
</dbReference>
<evidence type="ECO:0000259" key="4">
    <source>
        <dbReference type="Pfam" id="PF22939"/>
    </source>
</evidence>
<reference evidence="6 7" key="1">
    <citation type="submission" date="2021-02" db="EMBL/GenBank/DDBJ databases">
        <title>Pan-genome distribution and transcriptional activeness of fungal secondary metabolism genes in Aspergillus section Fumigati.</title>
        <authorList>
            <person name="Takahashi H."/>
            <person name="Umemura M."/>
            <person name="Ninomiya A."/>
            <person name="Kusuya Y."/>
            <person name="Urayama S."/>
            <person name="Shimizu M."/>
            <person name="Watanabe A."/>
            <person name="Kamei K."/>
            <person name="Yaguchi T."/>
            <person name="Hagiwara D."/>
        </authorList>
    </citation>
    <scope>NUCLEOTIDE SEQUENCE [LARGE SCALE GENOMIC DNA]</scope>
    <source>
        <strain evidence="6 7">IFM 47045</strain>
    </source>
</reference>
<feature type="repeat" description="ANK" evidence="3">
    <location>
        <begin position="912"/>
        <end position="944"/>
    </location>
</feature>
<dbReference type="PANTHER" id="PTHR24198">
    <property type="entry name" value="ANKYRIN REPEAT AND PROTEIN KINASE DOMAIN-CONTAINING PROTEIN"/>
    <property type="match status" value="1"/>
</dbReference>
<dbReference type="SUPFAM" id="SSF52540">
    <property type="entry name" value="P-loop containing nucleoside triphosphate hydrolases"/>
    <property type="match status" value="1"/>
</dbReference>
<gene>
    <name evidence="6" type="ORF">Aspvir_009567</name>
</gene>
<dbReference type="GeneID" id="66937549"/>
<dbReference type="Pfam" id="PF12796">
    <property type="entry name" value="Ank_2"/>
    <property type="match status" value="4"/>
</dbReference>
<name>A0A9P3F4N8_ASPVI</name>
<evidence type="ECO:0000313" key="6">
    <source>
        <dbReference type="EMBL" id="GIK05457.1"/>
    </source>
</evidence>
<feature type="domain" description="GPI inositol-deacylase winged helix" evidence="4">
    <location>
        <begin position="657"/>
        <end position="733"/>
    </location>
</feature>
<dbReference type="Pfam" id="PF22939">
    <property type="entry name" value="WHD_GPIID"/>
    <property type="match status" value="1"/>
</dbReference>
<evidence type="ECO:0000313" key="7">
    <source>
        <dbReference type="Proteomes" id="UP000710440"/>
    </source>
</evidence>
<dbReference type="InterPro" id="IPR056884">
    <property type="entry name" value="NPHP3-like_N"/>
</dbReference>
<accession>A0A9P3F4N8</accession>
<feature type="repeat" description="ANK" evidence="3">
    <location>
        <begin position="945"/>
        <end position="977"/>
    </location>
</feature>
<dbReference type="InterPro" id="IPR002110">
    <property type="entry name" value="Ankyrin_rpt"/>
</dbReference>
<evidence type="ECO:0000259" key="5">
    <source>
        <dbReference type="Pfam" id="PF24883"/>
    </source>
</evidence>
<feature type="repeat" description="ANK" evidence="3">
    <location>
        <begin position="1259"/>
        <end position="1293"/>
    </location>
</feature>
<feature type="repeat" description="ANK" evidence="3">
    <location>
        <begin position="878"/>
        <end position="900"/>
    </location>
</feature>
<feature type="repeat" description="ANK" evidence="3">
    <location>
        <begin position="1136"/>
        <end position="1168"/>
    </location>
</feature>
<dbReference type="Gene3D" id="3.40.50.300">
    <property type="entry name" value="P-loop containing nucleotide triphosphate hydrolases"/>
    <property type="match status" value="1"/>
</dbReference>